<proteinExistence type="predicted"/>
<evidence type="ECO:0000313" key="5">
    <source>
        <dbReference type="Proteomes" id="UP001481677"/>
    </source>
</evidence>
<feature type="transmembrane region" description="Helical" evidence="1">
    <location>
        <begin position="95"/>
        <end position="112"/>
    </location>
</feature>
<evidence type="ECO:0000256" key="1">
    <source>
        <dbReference type="SAM" id="Phobius"/>
    </source>
</evidence>
<reference evidence="3" key="2">
    <citation type="submission" date="2019-08" db="EMBL/GenBank/DDBJ databases">
        <authorList>
            <person name="Im W.-T."/>
        </authorList>
    </citation>
    <scope>NUCLEOTIDE SEQUENCE</scope>
    <source>
        <strain evidence="3">NF 2-5-3</strain>
    </source>
</reference>
<evidence type="ECO:0000313" key="3">
    <source>
        <dbReference type="EMBL" id="TXC80764.1"/>
    </source>
</evidence>
<protein>
    <submittedName>
        <fullName evidence="3">Uncharacterized protein</fullName>
    </submittedName>
</protein>
<feature type="transmembrane region" description="Helical" evidence="1">
    <location>
        <begin position="290"/>
        <end position="309"/>
    </location>
</feature>
<evidence type="ECO:0000313" key="2">
    <source>
        <dbReference type="EMBL" id="MEM5341335.1"/>
    </source>
</evidence>
<keyword evidence="5" id="KW-1185">Reference proteome</keyword>
<dbReference type="EMBL" id="JAZHGA010000010">
    <property type="protein sequence ID" value="MEM5341335.1"/>
    <property type="molecule type" value="Genomic_DNA"/>
</dbReference>
<feature type="transmembrane region" description="Helical" evidence="1">
    <location>
        <begin position="199"/>
        <end position="223"/>
    </location>
</feature>
<dbReference type="RefSeq" id="WP_028369071.1">
    <property type="nucleotide sequence ID" value="NZ_JAZHFZ010000008.1"/>
</dbReference>
<sequence>MSRYLGLGPKRTDVPSPSPDDILHDTQNFSLVLGGPLFQLLRRTHMADDALELVRQRVLVITLVAWLPLLVLAALEGHLLDRSVTIPFLLDMEVHIRFLVAVPILIIAELVVHRRLRPITRAFLDRKIIPETSASRFDEAIRAAFRLRNSVAAELLLVAVVYGLGVFVVWRHYTAMQTTSTWYAVPNAGGLNLSLAGWWYGYVSVPIFQFLLIRWYFRLFIWIRFLWHVSRIELSLVPTHPDRVGGLGFLANTVYAFMALLVAHGAMLAAQFANRILFAGAALTEFKAETAAMVLFLLCLVFGPLLVFAPQLAQAKRNGLSEYGALAERYVREFDAKWLRGASQPGEPLVGSADIQSLADLANSFDVVRTMRIAPITRDAIVRLAAAVLIPIMPLALTMMSLEELLKRLFGLVF</sequence>
<comment type="caution">
    <text evidence="3">The sequence shown here is derived from an EMBL/GenBank/DDBJ whole genome shotgun (WGS) entry which is preliminary data.</text>
</comment>
<accession>A0A5C6V7G2</accession>
<reference evidence="2 5" key="3">
    <citation type="submission" date="2024-01" db="EMBL/GenBank/DDBJ databases">
        <title>The diversity of rhizobia nodulating Mimosa spp. in eleven states of Brazil covering several biomes is determined by host plant, location, and edaphic factors.</title>
        <authorList>
            <person name="Rouws L."/>
            <person name="Barauna A."/>
            <person name="Beukes C."/>
            <person name="De Faria S.M."/>
            <person name="Gross E."/>
            <person name="Dos Reis Junior F.B."/>
            <person name="Simon M."/>
            <person name="Maluk M."/>
            <person name="Odee D.W."/>
            <person name="Kenicer G."/>
            <person name="Young J.P.W."/>
            <person name="Reis V.M."/>
            <person name="Zilli J."/>
            <person name="James E.K."/>
        </authorList>
    </citation>
    <scope>NUCLEOTIDE SEQUENCE [LARGE SCALE GENOMIC DNA]</scope>
    <source>
        <strain evidence="2 5">JPY530</strain>
    </source>
</reference>
<dbReference type="Proteomes" id="UP001481677">
    <property type="component" value="Unassembled WGS sequence"/>
</dbReference>
<reference evidence="3 4" key="1">
    <citation type="journal article" date="2018" name="Int. J. Syst. Evol. Microbiol.">
        <title>Paraburkholderia azotifigens sp. nov., a nitrogen-fixing bacterium isolated from paddy soil.</title>
        <authorList>
            <person name="Choi G.M."/>
            <person name="Im W.T."/>
        </authorList>
    </citation>
    <scope>NUCLEOTIDE SEQUENCE [LARGE SCALE GENOMIC DNA]</scope>
    <source>
        <strain evidence="3 4">NF 2-5-3</strain>
    </source>
</reference>
<evidence type="ECO:0000313" key="4">
    <source>
        <dbReference type="Proteomes" id="UP000321776"/>
    </source>
</evidence>
<dbReference type="EMBL" id="VOQS01000005">
    <property type="protein sequence ID" value="TXC80764.1"/>
    <property type="molecule type" value="Genomic_DNA"/>
</dbReference>
<dbReference type="AlphaFoldDB" id="A0A5C6V7G2"/>
<dbReference type="Proteomes" id="UP000321776">
    <property type="component" value="Unassembled WGS sequence"/>
</dbReference>
<gene>
    <name evidence="3" type="ORF">FRZ40_41770</name>
    <name evidence="2" type="ORF">V4C56_17115</name>
</gene>
<feature type="transmembrane region" description="Helical" evidence="1">
    <location>
        <begin position="244"/>
        <end position="270"/>
    </location>
</feature>
<organism evidence="3 4">
    <name type="scientific">Paraburkholderia azotifigens</name>
    <dbReference type="NCBI Taxonomy" id="2057004"/>
    <lineage>
        <taxon>Bacteria</taxon>
        <taxon>Pseudomonadati</taxon>
        <taxon>Pseudomonadota</taxon>
        <taxon>Betaproteobacteria</taxon>
        <taxon>Burkholderiales</taxon>
        <taxon>Burkholderiaceae</taxon>
        <taxon>Paraburkholderia</taxon>
    </lineage>
</organism>
<name>A0A5C6V7G2_9BURK</name>
<keyword evidence="1" id="KW-0812">Transmembrane</keyword>
<feature type="transmembrane region" description="Helical" evidence="1">
    <location>
        <begin position="58"/>
        <end position="75"/>
    </location>
</feature>
<keyword evidence="1" id="KW-0472">Membrane</keyword>
<feature type="transmembrane region" description="Helical" evidence="1">
    <location>
        <begin position="380"/>
        <end position="402"/>
    </location>
</feature>
<feature type="transmembrane region" description="Helical" evidence="1">
    <location>
        <begin position="151"/>
        <end position="173"/>
    </location>
</feature>
<keyword evidence="1" id="KW-1133">Transmembrane helix</keyword>